<dbReference type="RefSeq" id="WP_003616401.1">
    <property type="nucleotide sequence ID" value="NZ_CP046131.1"/>
</dbReference>
<reference evidence="2 3" key="2">
    <citation type="submission" date="2021-12" db="EMBL/GenBank/DDBJ databases">
        <title>Antimicrobial susceptibility of Lactobacillus delbrueckii subsp. lactis obtained from milk products and other habitats.</title>
        <authorList>
            <person name="Shani N."/>
        </authorList>
    </citation>
    <scope>NUCLEOTIDE SEQUENCE [LARGE SCALE GENOMIC DNA]</scope>
    <source>
        <strain evidence="2 3">FAM 21755</strain>
    </source>
</reference>
<evidence type="ECO:0000313" key="2">
    <source>
        <dbReference type="EMBL" id="MCD5564367.1"/>
    </source>
</evidence>
<evidence type="ECO:0000313" key="1">
    <source>
        <dbReference type="EMBL" id="AZA17011.1"/>
    </source>
</evidence>
<evidence type="ECO:0008006" key="4">
    <source>
        <dbReference type="Google" id="ProtNLM"/>
    </source>
</evidence>
<evidence type="ECO:0000313" key="3">
    <source>
        <dbReference type="Proteomes" id="UP001200334"/>
    </source>
</evidence>
<protein>
    <recommendedName>
        <fullName evidence="4">DUF4352 domain-containing protein</fullName>
    </recommendedName>
</protein>
<dbReference type="AlphaFoldDB" id="A0A061C9M4"/>
<sequence>MKRKVWLAAAIVLCVLAGLRYWQVNANPVYRGVDKEIFVKKGQEVHAPGIDFKILSAKMVKGKENVYLTVKVDLKDRGYYADGKHGIIAAVSNMYFNMPYSISNQSDLYVVDGNGHKVAIGYLTSKTPQPLTLKFDNVRSWYDTENTPARFSFLVGDGNGYKKYSILLE</sequence>
<organism evidence="1">
    <name type="scientific">Lactobacillus delbrueckii subsp. lactis</name>
    <dbReference type="NCBI Taxonomy" id="29397"/>
    <lineage>
        <taxon>Bacteria</taxon>
        <taxon>Bacillati</taxon>
        <taxon>Bacillota</taxon>
        <taxon>Bacilli</taxon>
        <taxon>Lactobacillales</taxon>
        <taxon>Lactobacillaceae</taxon>
        <taxon>Lactobacillus</taxon>
    </lineage>
</organism>
<reference evidence="1" key="1">
    <citation type="submission" date="2018-07" db="EMBL/GenBank/DDBJ databases">
        <authorList>
            <person name="Somerville V."/>
        </authorList>
    </citation>
    <scope>NUCLEOTIDE SEQUENCE</scope>
    <source>
        <strain evidence="1">NWC_2_2</strain>
    </source>
</reference>
<name>A0A061C9M4_LACDL</name>
<dbReference type="EMBL" id="JAJNUY010000074">
    <property type="protein sequence ID" value="MCD5564367.1"/>
    <property type="molecule type" value="Genomic_DNA"/>
</dbReference>
<dbReference type="Proteomes" id="UP001200334">
    <property type="component" value="Unassembled WGS sequence"/>
</dbReference>
<gene>
    <name evidence="1" type="ORF">DQL93_11555</name>
    <name evidence="2" type="ORF">LOB85_09870</name>
</gene>
<accession>A0A061C9M4</accession>
<proteinExistence type="predicted"/>
<dbReference type="EMBL" id="CP031023">
    <property type="protein sequence ID" value="AZA17011.1"/>
    <property type="molecule type" value="Genomic_DNA"/>
</dbReference>